<dbReference type="EMBL" id="LR786974">
    <property type="protein sequence ID" value="CAB3262836.1"/>
    <property type="molecule type" value="mRNA"/>
</dbReference>
<protein>
    <submittedName>
        <fullName evidence="1">Uncharacterized protein LOC100183975</fullName>
    </submittedName>
</protein>
<dbReference type="AlphaFoldDB" id="A0A6F9DIP8"/>
<reference evidence="1" key="1">
    <citation type="submission" date="2020-04" db="EMBL/GenBank/DDBJ databases">
        <authorList>
            <person name="Neveu A P."/>
        </authorList>
    </citation>
    <scope>NUCLEOTIDE SEQUENCE</scope>
    <source>
        <tissue evidence="1">Whole embryo</tissue>
    </source>
</reference>
<organism evidence="1">
    <name type="scientific">Phallusia mammillata</name>
    <dbReference type="NCBI Taxonomy" id="59560"/>
    <lineage>
        <taxon>Eukaryota</taxon>
        <taxon>Metazoa</taxon>
        <taxon>Chordata</taxon>
        <taxon>Tunicata</taxon>
        <taxon>Ascidiacea</taxon>
        <taxon>Phlebobranchia</taxon>
        <taxon>Ascidiidae</taxon>
        <taxon>Phallusia</taxon>
    </lineage>
</organism>
<gene>
    <name evidence="1" type="primary">LOC100183975</name>
</gene>
<name>A0A6F9DIP8_9ASCI</name>
<proteinExistence type="evidence at transcript level"/>
<accession>A0A6F9DIP8</accession>
<sequence length="172" mass="19114">MISTTKLSLQKCECCQYLIGAIKDKFNDPVNSDKGILMSQLLKSSSKPDFQNSLDETHLLNRTYKLEDITRPMLLHPKPNDTINPVHSGPWKVYDGEPLLQIGLLPGQCITDLHESVMGPSQTVSDNVTDVCFQDDLSMSTDISTRTESVATGLASFTQNDWNCLETMINSC</sequence>
<evidence type="ECO:0000313" key="1">
    <source>
        <dbReference type="EMBL" id="CAB3262836.1"/>
    </source>
</evidence>